<dbReference type="EMBL" id="CP133619">
    <property type="protein sequence ID" value="WMV42560.1"/>
    <property type="molecule type" value="Genomic_DNA"/>
</dbReference>
<organism evidence="3 4">
    <name type="scientific">Solanum verrucosum</name>
    <dbReference type="NCBI Taxonomy" id="315347"/>
    <lineage>
        <taxon>Eukaryota</taxon>
        <taxon>Viridiplantae</taxon>
        <taxon>Streptophyta</taxon>
        <taxon>Embryophyta</taxon>
        <taxon>Tracheophyta</taxon>
        <taxon>Spermatophyta</taxon>
        <taxon>Magnoliopsida</taxon>
        <taxon>eudicotyledons</taxon>
        <taxon>Gunneridae</taxon>
        <taxon>Pentapetalae</taxon>
        <taxon>asterids</taxon>
        <taxon>lamiids</taxon>
        <taxon>Solanales</taxon>
        <taxon>Solanaceae</taxon>
        <taxon>Solanoideae</taxon>
        <taxon>Solaneae</taxon>
        <taxon>Solanum</taxon>
    </lineage>
</organism>
<proteinExistence type="predicted"/>
<dbReference type="InterPro" id="IPR000061">
    <property type="entry name" value="Surp"/>
</dbReference>
<evidence type="ECO:0000313" key="4">
    <source>
        <dbReference type="Proteomes" id="UP001234989"/>
    </source>
</evidence>
<dbReference type="PANTHER" id="PTHR23140:SF0">
    <property type="entry name" value="U2 SNRNP-ASSOCIATED SURP MOTIF-CONTAINING PROTEIN"/>
    <property type="match status" value="1"/>
</dbReference>
<dbReference type="Gene3D" id="1.10.10.790">
    <property type="entry name" value="Surp module"/>
    <property type="match status" value="1"/>
</dbReference>
<dbReference type="Proteomes" id="UP001234989">
    <property type="component" value="Chromosome 8"/>
</dbReference>
<dbReference type="SMART" id="SM00648">
    <property type="entry name" value="SWAP"/>
    <property type="match status" value="1"/>
</dbReference>
<dbReference type="GO" id="GO:0005634">
    <property type="term" value="C:nucleus"/>
    <property type="evidence" value="ECO:0007669"/>
    <property type="project" value="TreeGrafter"/>
</dbReference>
<evidence type="ECO:0000256" key="1">
    <source>
        <dbReference type="ARBA" id="ARBA00022664"/>
    </source>
</evidence>
<dbReference type="Pfam" id="PF01805">
    <property type="entry name" value="Surp"/>
    <property type="match status" value="1"/>
</dbReference>
<protein>
    <recommendedName>
        <fullName evidence="2">SURP motif domain-containing protein</fullName>
    </recommendedName>
</protein>
<sequence length="57" mass="6403">MVVPPEDDHLCHVIDTMALCVLDGGCAFEQAIMERGRGNPLFSFLFELGSKEHTYYV</sequence>
<evidence type="ECO:0000313" key="3">
    <source>
        <dbReference type="EMBL" id="WMV42560.1"/>
    </source>
</evidence>
<dbReference type="GO" id="GO:0003723">
    <property type="term" value="F:RNA binding"/>
    <property type="evidence" value="ECO:0007669"/>
    <property type="project" value="InterPro"/>
</dbReference>
<evidence type="ECO:0000259" key="2">
    <source>
        <dbReference type="PROSITE" id="PS50128"/>
    </source>
</evidence>
<dbReference type="InterPro" id="IPR051485">
    <property type="entry name" value="SR-CTD_assoc_factor"/>
</dbReference>
<accession>A0AAF0ZM29</accession>
<dbReference type="InterPro" id="IPR035967">
    <property type="entry name" value="SWAP/Surp_sf"/>
</dbReference>
<dbReference type="SUPFAM" id="SSF109905">
    <property type="entry name" value="Surp module (SWAP domain)"/>
    <property type="match status" value="1"/>
</dbReference>
<keyword evidence="4" id="KW-1185">Reference proteome</keyword>
<dbReference type="GO" id="GO:0006397">
    <property type="term" value="P:mRNA processing"/>
    <property type="evidence" value="ECO:0007669"/>
    <property type="project" value="UniProtKB-KW"/>
</dbReference>
<dbReference type="PANTHER" id="PTHR23140">
    <property type="entry name" value="RNA PROCESSING PROTEIN LD23810P"/>
    <property type="match status" value="1"/>
</dbReference>
<name>A0AAF0ZM29_SOLVR</name>
<reference evidence="3" key="1">
    <citation type="submission" date="2023-08" db="EMBL/GenBank/DDBJ databases">
        <title>A de novo genome assembly of Solanum verrucosum Schlechtendal, a Mexican diploid species geographically isolated from the other diploid A-genome species in potato relatives.</title>
        <authorList>
            <person name="Hosaka K."/>
        </authorList>
    </citation>
    <scope>NUCLEOTIDE SEQUENCE</scope>
    <source>
        <tissue evidence="3">Young leaves</tissue>
    </source>
</reference>
<gene>
    <name evidence="3" type="ORF">MTR67_035945</name>
</gene>
<dbReference type="AlphaFoldDB" id="A0AAF0ZM29"/>
<dbReference type="PROSITE" id="PS50128">
    <property type="entry name" value="SURP"/>
    <property type="match status" value="1"/>
</dbReference>
<keyword evidence="1" id="KW-0507">mRNA processing</keyword>
<feature type="domain" description="SURP motif" evidence="2">
    <location>
        <begin position="13"/>
        <end position="56"/>
    </location>
</feature>